<proteinExistence type="predicted"/>
<dbReference type="EMBL" id="QRDW01000012">
    <property type="protein sequence ID" value="RED45079.1"/>
    <property type="molecule type" value="Genomic_DNA"/>
</dbReference>
<keyword evidence="2" id="KW-1185">Reference proteome</keyword>
<protein>
    <submittedName>
        <fullName evidence="1">Uncharacterized protein</fullName>
    </submittedName>
</protein>
<dbReference type="Proteomes" id="UP000256845">
    <property type="component" value="Unassembled WGS sequence"/>
</dbReference>
<reference evidence="1 2" key="1">
    <citation type="submission" date="2018-07" db="EMBL/GenBank/DDBJ databases">
        <title>Genomic Encyclopedia of Type Strains, Phase III (KMG-III): the genomes of soil and plant-associated and newly described type strains.</title>
        <authorList>
            <person name="Whitman W."/>
        </authorList>
    </citation>
    <scope>NUCLEOTIDE SEQUENCE [LARGE SCALE GENOMIC DNA]</scope>
    <source>
        <strain evidence="1 2">CECT 8488</strain>
    </source>
</reference>
<evidence type="ECO:0000313" key="1">
    <source>
        <dbReference type="EMBL" id="RED45079.1"/>
    </source>
</evidence>
<organism evidence="1 2">
    <name type="scientific">Aestuariispira insulae</name>
    <dbReference type="NCBI Taxonomy" id="1461337"/>
    <lineage>
        <taxon>Bacteria</taxon>
        <taxon>Pseudomonadati</taxon>
        <taxon>Pseudomonadota</taxon>
        <taxon>Alphaproteobacteria</taxon>
        <taxon>Rhodospirillales</taxon>
        <taxon>Kiloniellaceae</taxon>
        <taxon>Aestuariispira</taxon>
    </lineage>
</organism>
<evidence type="ECO:0000313" key="2">
    <source>
        <dbReference type="Proteomes" id="UP000256845"/>
    </source>
</evidence>
<sequence>MTTGTLQAPICPSCPQGGIKLSAMLPLSWRLREIFWRRRAASGEVHMGHVPTPIEDLADYRSALLSRQPPL</sequence>
<dbReference type="AlphaFoldDB" id="A0A3D9H6J9"/>
<accession>A0A3D9H6J9</accession>
<gene>
    <name evidence="1" type="ORF">DFP90_11272</name>
</gene>
<comment type="caution">
    <text evidence="1">The sequence shown here is derived from an EMBL/GenBank/DDBJ whole genome shotgun (WGS) entry which is preliminary data.</text>
</comment>
<name>A0A3D9H6J9_9PROT</name>
<dbReference type="RefSeq" id="WP_115938621.1">
    <property type="nucleotide sequence ID" value="NZ_QRDW01000012.1"/>
</dbReference>